<sequence length="320" mass="34748">MHPTMRSYAGWLGAWLMAYMCMSTYATSIPFQITPRIVGGNRVTERIPWMVSMNDPDFEAGDQHYCGGFMLNSEWFMTAAHCVVLYPDVDTFNVSIGILDRREIDQADPDSQVHSSKIQRHVCHPDFDSKYYINDICLVHLADPVNISAFAVLNDNTSFPAVGASVWFSGWGVENEHAYTIPFVLRSAETQVVSIADCLASHEEATSTNLCTYADGVDACFSDSGGGVISANEVTGSLAQGIVSGIVSWGVGCARQDNPAVNTDIVQYLGWLAEVLPRSAYTLASDVDAEGFIRSNVLDTAESLTDSETLPTRAGQQTGG</sequence>
<dbReference type="GeneID" id="25909450"/>
<feature type="chain" id="PRO_5005538916" description="Peptidase S1 domain-containing protein" evidence="2">
    <location>
        <begin position="27"/>
        <end position="320"/>
    </location>
</feature>
<dbReference type="PROSITE" id="PS50240">
    <property type="entry name" value="TRYPSIN_DOM"/>
    <property type="match status" value="1"/>
</dbReference>
<proteinExistence type="predicted"/>
<evidence type="ECO:0000256" key="2">
    <source>
        <dbReference type="SAM" id="SignalP"/>
    </source>
</evidence>
<dbReference type="InterPro" id="IPR043504">
    <property type="entry name" value="Peptidase_S1_PA_chymotrypsin"/>
</dbReference>
<feature type="domain" description="Peptidase S1" evidence="3">
    <location>
        <begin position="37"/>
        <end position="277"/>
    </location>
</feature>
<dbReference type="SMART" id="SM00020">
    <property type="entry name" value="Tryp_SPc"/>
    <property type="match status" value="1"/>
</dbReference>
<dbReference type="OrthoDB" id="10059102at2759"/>
<gene>
    <name evidence="4" type="ORF">SARC_08946</name>
</gene>
<organism evidence="4 5">
    <name type="scientific">Sphaeroforma arctica JP610</name>
    <dbReference type="NCBI Taxonomy" id="667725"/>
    <lineage>
        <taxon>Eukaryota</taxon>
        <taxon>Ichthyosporea</taxon>
        <taxon>Ichthyophonida</taxon>
        <taxon>Sphaeroforma</taxon>
    </lineage>
</organism>
<dbReference type="PANTHER" id="PTHR24252">
    <property type="entry name" value="ACROSIN-RELATED"/>
    <property type="match status" value="1"/>
</dbReference>
<dbReference type="InterPro" id="IPR009003">
    <property type="entry name" value="Peptidase_S1_PA"/>
</dbReference>
<evidence type="ECO:0000313" key="4">
    <source>
        <dbReference type="EMBL" id="KNC78626.1"/>
    </source>
</evidence>
<dbReference type="InterPro" id="IPR001254">
    <property type="entry name" value="Trypsin_dom"/>
</dbReference>
<dbReference type="SUPFAM" id="SSF50494">
    <property type="entry name" value="Trypsin-like serine proteases"/>
    <property type="match status" value="1"/>
</dbReference>
<dbReference type="Pfam" id="PF00089">
    <property type="entry name" value="Trypsin"/>
    <property type="match status" value="1"/>
</dbReference>
<dbReference type="GO" id="GO:0006508">
    <property type="term" value="P:proteolysis"/>
    <property type="evidence" value="ECO:0007669"/>
    <property type="project" value="InterPro"/>
</dbReference>
<keyword evidence="5" id="KW-1185">Reference proteome</keyword>
<dbReference type="eggNOG" id="KOG3627">
    <property type="taxonomic scope" value="Eukaryota"/>
</dbReference>
<feature type="signal peptide" evidence="2">
    <location>
        <begin position="1"/>
        <end position="26"/>
    </location>
</feature>
<keyword evidence="1" id="KW-1015">Disulfide bond</keyword>
<keyword evidence="2" id="KW-0732">Signal</keyword>
<dbReference type="Proteomes" id="UP000054560">
    <property type="component" value="Unassembled WGS sequence"/>
</dbReference>
<protein>
    <recommendedName>
        <fullName evidence="3">Peptidase S1 domain-containing protein</fullName>
    </recommendedName>
</protein>
<dbReference type="STRING" id="667725.A0A0L0FQ32"/>
<evidence type="ECO:0000313" key="5">
    <source>
        <dbReference type="Proteomes" id="UP000054560"/>
    </source>
</evidence>
<dbReference type="InterPro" id="IPR018114">
    <property type="entry name" value="TRYPSIN_HIS"/>
</dbReference>
<evidence type="ECO:0000259" key="3">
    <source>
        <dbReference type="PROSITE" id="PS50240"/>
    </source>
</evidence>
<dbReference type="CDD" id="cd00190">
    <property type="entry name" value="Tryp_SPc"/>
    <property type="match status" value="1"/>
</dbReference>
<accession>A0A0L0FQ32</accession>
<dbReference type="RefSeq" id="XP_014152528.1">
    <property type="nucleotide sequence ID" value="XM_014297053.1"/>
</dbReference>
<dbReference type="PRINTS" id="PR00722">
    <property type="entry name" value="CHYMOTRYPSIN"/>
</dbReference>
<reference evidence="4 5" key="1">
    <citation type="submission" date="2011-02" db="EMBL/GenBank/DDBJ databases">
        <title>The Genome Sequence of Sphaeroforma arctica JP610.</title>
        <authorList>
            <consortium name="The Broad Institute Genome Sequencing Platform"/>
            <person name="Russ C."/>
            <person name="Cuomo C."/>
            <person name="Young S.K."/>
            <person name="Zeng Q."/>
            <person name="Gargeya S."/>
            <person name="Alvarado L."/>
            <person name="Berlin A."/>
            <person name="Chapman S.B."/>
            <person name="Chen Z."/>
            <person name="Freedman E."/>
            <person name="Gellesch M."/>
            <person name="Goldberg J."/>
            <person name="Griggs A."/>
            <person name="Gujja S."/>
            <person name="Heilman E."/>
            <person name="Heiman D."/>
            <person name="Howarth C."/>
            <person name="Mehta T."/>
            <person name="Neiman D."/>
            <person name="Pearson M."/>
            <person name="Roberts A."/>
            <person name="Saif S."/>
            <person name="Shea T."/>
            <person name="Shenoy N."/>
            <person name="Sisk P."/>
            <person name="Stolte C."/>
            <person name="Sykes S."/>
            <person name="White J."/>
            <person name="Yandava C."/>
            <person name="Burger G."/>
            <person name="Gray M.W."/>
            <person name="Holland P.W.H."/>
            <person name="King N."/>
            <person name="Lang F.B.F."/>
            <person name="Roger A.J."/>
            <person name="Ruiz-Trillo I."/>
            <person name="Haas B."/>
            <person name="Nusbaum C."/>
            <person name="Birren B."/>
        </authorList>
    </citation>
    <scope>NUCLEOTIDE SEQUENCE [LARGE SCALE GENOMIC DNA]</scope>
    <source>
        <strain evidence="4 5">JP610</strain>
    </source>
</reference>
<dbReference type="GO" id="GO:0004252">
    <property type="term" value="F:serine-type endopeptidase activity"/>
    <property type="evidence" value="ECO:0007669"/>
    <property type="project" value="InterPro"/>
</dbReference>
<name>A0A0L0FQ32_9EUKA</name>
<dbReference type="PROSITE" id="PS00134">
    <property type="entry name" value="TRYPSIN_HIS"/>
    <property type="match status" value="1"/>
</dbReference>
<dbReference type="PANTHER" id="PTHR24252:SF7">
    <property type="entry name" value="HYALIN"/>
    <property type="match status" value="1"/>
</dbReference>
<dbReference type="FunFam" id="2.40.10.10:FF:000068">
    <property type="entry name" value="transmembrane protease serine 2"/>
    <property type="match status" value="1"/>
</dbReference>
<evidence type="ECO:0000256" key="1">
    <source>
        <dbReference type="ARBA" id="ARBA00023157"/>
    </source>
</evidence>
<dbReference type="Gene3D" id="2.40.10.10">
    <property type="entry name" value="Trypsin-like serine proteases"/>
    <property type="match status" value="1"/>
</dbReference>
<dbReference type="InterPro" id="IPR001314">
    <property type="entry name" value="Peptidase_S1A"/>
</dbReference>
<dbReference type="AlphaFoldDB" id="A0A0L0FQ32"/>
<dbReference type="EMBL" id="KQ242454">
    <property type="protein sequence ID" value="KNC78626.1"/>
    <property type="molecule type" value="Genomic_DNA"/>
</dbReference>